<dbReference type="Proteomes" id="UP000256373">
    <property type="component" value="Unassembled WGS sequence"/>
</dbReference>
<protein>
    <submittedName>
        <fullName evidence="1">Uncharacterized protein</fullName>
    </submittedName>
</protein>
<reference evidence="1 2" key="1">
    <citation type="submission" date="2018-07" db="EMBL/GenBank/DDBJ databases">
        <title>Dyadobacter roseus sp. nov., isolated from rose rhizosphere soil.</title>
        <authorList>
            <person name="Chen L."/>
        </authorList>
    </citation>
    <scope>NUCLEOTIDE SEQUENCE [LARGE SCALE GENOMIC DNA]</scope>
    <source>
        <strain evidence="1 2">RS19</strain>
    </source>
</reference>
<name>A0A3D8YDN1_9BACT</name>
<organism evidence="1 2">
    <name type="scientific">Dyadobacter luteus</name>
    <dbReference type="NCBI Taxonomy" id="2259619"/>
    <lineage>
        <taxon>Bacteria</taxon>
        <taxon>Pseudomonadati</taxon>
        <taxon>Bacteroidota</taxon>
        <taxon>Cytophagia</taxon>
        <taxon>Cytophagales</taxon>
        <taxon>Spirosomataceae</taxon>
        <taxon>Dyadobacter</taxon>
    </lineage>
</organism>
<dbReference type="RefSeq" id="WP_115829919.1">
    <property type="nucleotide sequence ID" value="NZ_QNUL01000004.1"/>
</dbReference>
<proteinExistence type="predicted"/>
<comment type="caution">
    <text evidence="1">The sequence shown here is derived from an EMBL/GenBank/DDBJ whole genome shotgun (WGS) entry which is preliminary data.</text>
</comment>
<evidence type="ECO:0000313" key="1">
    <source>
        <dbReference type="EMBL" id="REA62623.1"/>
    </source>
</evidence>
<keyword evidence="2" id="KW-1185">Reference proteome</keyword>
<dbReference type="OrthoDB" id="949380at2"/>
<dbReference type="EMBL" id="QNUL01000004">
    <property type="protein sequence ID" value="REA62623.1"/>
    <property type="molecule type" value="Genomic_DNA"/>
</dbReference>
<sequence>MRPIQVFRNVLQVSVVCLSFLACNEPLPEEQVEKTRTGQVPLSIDYNEVGGSLSNLIYRAKFAYNNSGQLVSVTDSVLTPSATPNGRALPWVNFYYQQGKLSEIVLRSNAIYFDQYNPQTDQNASRFYFEYSGNTVNVRQAVGAKQLRKFDFKTDENGFPVRNNVVYGSTFLDAAGNIDYVAETNAAKERNPLGAWEVIDRKFDNNKNIFSNSKEFQILGVVLAVSDWNLTTSFIPYLGILTTNNELSKTVRYCNTTDGCRPASKVESETPSVDEKGFPTLRLTQVGAMGRHQYVVTYQKGKN</sequence>
<accession>A0A3D8YDN1</accession>
<dbReference type="AlphaFoldDB" id="A0A3D8YDN1"/>
<evidence type="ECO:0000313" key="2">
    <source>
        <dbReference type="Proteomes" id="UP000256373"/>
    </source>
</evidence>
<dbReference type="PROSITE" id="PS51257">
    <property type="entry name" value="PROKAR_LIPOPROTEIN"/>
    <property type="match status" value="1"/>
</dbReference>
<gene>
    <name evidence="1" type="ORF">DSL64_06770</name>
</gene>